<proteinExistence type="predicted"/>
<gene>
    <name evidence="1" type="ORF">ACIO7M_32665</name>
</gene>
<evidence type="ECO:0000313" key="2">
    <source>
        <dbReference type="Proteomes" id="UP001617351"/>
    </source>
</evidence>
<keyword evidence="2" id="KW-1185">Reference proteome</keyword>
<name>A0ABW8ERE8_STRT5</name>
<comment type="caution">
    <text evidence="1">The sequence shown here is derived from an EMBL/GenBank/DDBJ whole genome shotgun (WGS) entry which is preliminary data.</text>
</comment>
<accession>A0ABW8ERE8</accession>
<organism evidence="1 2">
    <name type="scientific">Streptomyces toxytricini</name>
    <name type="common">Actinomyces toxytricini</name>
    <dbReference type="NCBI Taxonomy" id="67369"/>
    <lineage>
        <taxon>Bacteria</taxon>
        <taxon>Bacillati</taxon>
        <taxon>Actinomycetota</taxon>
        <taxon>Actinomycetes</taxon>
        <taxon>Kitasatosporales</taxon>
        <taxon>Streptomycetaceae</taxon>
        <taxon>Streptomyces</taxon>
    </lineage>
</organism>
<dbReference type="Proteomes" id="UP001617351">
    <property type="component" value="Unassembled WGS sequence"/>
</dbReference>
<protein>
    <submittedName>
        <fullName evidence="1">Uncharacterized protein</fullName>
    </submittedName>
</protein>
<sequence length="67" mass="7025">MDWHAYVELVGGPPDGQLLDVTGWTSEESAVGALLATDAGLFGPGGRSDYIPEPGGNGWYIWNGDTS</sequence>
<dbReference type="EMBL" id="JBIUYY010000022">
    <property type="protein sequence ID" value="MFJ2825830.1"/>
    <property type="molecule type" value="Genomic_DNA"/>
</dbReference>
<dbReference type="RefSeq" id="WP_402387642.1">
    <property type="nucleotide sequence ID" value="NZ_JBIUYY010000022.1"/>
</dbReference>
<evidence type="ECO:0000313" key="1">
    <source>
        <dbReference type="EMBL" id="MFJ2825830.1"/>
    </source>
</evidence>
<reference evidence="1 2" key="1">
    <citation type="submission" date="2024-10" db="EMBL/GenBank/DDBJ databases">
        <title>The Natural Products Discovery Center: Release of the First 8490 Sequenced Strains for Exploring Actinobacteria Biosynthetic Diversity.</title>
        <authorList>
            <person name="Kalkreuter E."/>
            <person name="Kautsar S.A."/>
            <person name="Yang D."/>
            <person name="Bader C.D."/>
            <person name="Teijaro C.N."/>
            <person name="Fluegel L."/>
            <person name="Davis C.M."/>
            <person name="Simpson J.R."/>
            <person name="Lauterbach L."/>
            <person name="Steele A.D."/>
            <person name="Gui C."/>
            <person name="Meng S."/>
            <person name="Li G."/>
            <person name="Viehrig K."/>
            <person name="Ye F."/>
            <person name="Su P."/>
            <person name="Kiefer A.F."/>
            <person name="Nichols A."/>
            <person name="Cepeda A.J."/>
            <person name="Yan W."/>
            <person name="Fan B."/>
            <person name="Jiang Y."/>
            <person name="Adhikari A."/>
            <person name="Zheng C.-J."/>
            <person name="Schuster L."/>
            <person name="Cowan T.M."/>
            <person name="Smanski M.J."/>
            <person name="Chevrette M.G."/>
            <person name="De Carvalho L.P.S."/>
            <person name="Shen B."/>
        </authorList>
    </citation>
    <scope>NUCLEOTIDE SEQUENCE [LARGE SCALE GENOMIC DNA]</scope>
    <source>
        <strain evidence="1 2">NPDC087220</strain>
    </source>
</reference>